<sequence>MIVLLLRLEYSGLFSKRCDDGAEETQHQCSLVLSPSVWQISFPFGG</sequence>
<proteinExistence type="predicted"/>
<reference evidence="2" key="1">
    <citation type="journal article" date="2016" name="Nat. Biotechnol.">
        <title>Sequencing wild and cultivated cassava and related species reveals extensive interspecific hybridization and genetic diversity.</title>
        <authorList>
            <person name="Bredeson J.V."/>
            <person name="Lyons J.B."/>
            <person name="Prochnik S.E."/>
            <person name="Wu G.A."/>
            <person name="Ha C.M."/>
            <person name="Edsinger-Gonzales E."/>
            <person name="Grimwood J."/>
            <person name="Schmutz J."/>
            <person name="Rabbi I.Y."/>
            <person name="Egesi C."/>
            <person name="Nauluvula P."/>
            <person name="Lebot V."/>
            <person name="Ndunguru J."/>
            <person name="Mkamilo G."/>
            <person name="Bart R.S."/>
            <person name="Setter T.L."/>
            <person name="Gleadow R.M."/>
            <person name="Kulakow P."/>
            <person name="Ferguson M.E."/>
            <person name="Rounsley S."/>
            <person name="Rokhsar D.S."/>
        </authorList>
    </citation>
    <scope>NUCLEOTIDE SEQUENCE [LARGE SCALE GENOMIC DNA]</scope>
    <source>
        <strain evidence="2">cv. AM560-2</strain>
    </source>
</reference>
<keyword evidence="2" id="KW-1185">Reference proteome</keyword>
<dbReference type="EMBL" id="CM004395">
    <property type="protein sequence ID" value="OAY41494.1"/>
    <property type="molecule type" value="Genomic_DNA"/>
</dbReference>
<dbReference type="Gramene" id="Manes.09G106400.1.v8.1">
    <property type="protein sequence ID" value="Manes.09G106400.1.v8.1.CDS"/>
    <property type="gene ID" value="Manes.09G106400.v8.1"/>
</dbReference>
<evidence type="ECO:0000313" key="1">
    <source>
        <dbReference type="EMBL" id="OAY41494.1"/>
    </source>
</evidence>
<gene>
    <name evidence="1" type="ORF">MANES_09G106400v8</name>
</gene>
<comment type="caution">
    <text evidence="1">The sequence shown here is derived from an EMBL/GenBank/DDBJ whole genome shotgun (WGS) entry which is preliminary data.</text>
</comment>
<accession>A0A2C9V9N5</accession>
<dbReference type="Proteomes" id="UP000091857">
    <property type="component" value="Chromosome 9"/>
</dbReference>
<organism evidence="1 2">
    <name type="scientific">Manihot esculenta</name>
    <name type="common">Cassava</name>
    <name type="synonym">Jatropha manihot</name>
    <dbReference type="NCBI Taxonomy" id="3983"/>
    <lineage>
        <taxon>Eukaryota</taxon>
        <taxon>Viridiplantae</taxon>
        <taxon>Streptophyta</taxon>
        <taxon>Embryophyta</taxon>
        <taxon>Tracheophyta</taxon>
        <taxon>Spermatophyta</taxon>
        <taxon>Magnoliopsida</taxon>
        <taxon>eudicotyledons</taxon>
        <taxon>Gunneridae</taxon>
        <taxon>Pentapetalae</taxon>
        <taxon>rosids</taxon>
        <taxon>fabids</taxon>
        <taxon>Malpighiales</taxon>
        <taxon>Euphorbiaceae</taxon>
        <taxon>Crotonoideae</taxon>
        <taxon>Manihoteae</taxon>
        <taxon>Manihot</taxon>
    </lineage>
</organism>
<evidence type="ECO:0000313" key="2">
    <source>
        <dbReference type="Proteomes" id="UP000091857"/>
    </source>
</evidence>
<name>A0A2C9V9N5_MANES</name>
<dbReference type="AlphaFoldDB" id="A0A2C9V9N5"/>
<protein>
    <submittedName>
        <fullName evidence="1">Uncharacterized protein</fullName>
    </submittedName>
</protein>